<dbReference type="InterPro" id="IPR036940">
    <property type="entry name" value="PI3/4_kinase_cat_sf"/>
</dbReference>
<protein>
    <recommendedName>
        <fullName evidence="1">non-specific serine/threonine protein kinase</fullName>
        <ecNumber evidence="1">2.7.11.1</ecNumber>
    </recommendedName>
</protein>
<feature type="domain" description="PI3K/PI4K catalytic" evidence="8">
    <location>
        <begin position="1651"/>
        <end position="1990"/>
    </location>
</feature>
<keyword evidence="2" id="KW-0808">Transferase</keyword>
<dbReference type="PANTHER" id="PTHR11139">
    <property type="entry name" value="ATAXIA TELANGIECTASIA MUTATED ATM -RELATED"/>
    <property type="match status" value="1"/>
</dbReference>
<feature type="compositionally biased region" description="Acidic residues" evidence="7">
    <location>
        <begin position="2925"/>
        <end position="2935"/>
    </location>
</feature>
<dbReference type="PROSITE" id="PS51190">
    <property type="entry name" value="FATC"/>
    <property type="match status" value="1"/>
</dbReference>
<dbReference type="Pfam" id="PF02260">
    <property type="entry name" value="FATC"/>
    <property type="match status" value="1"/>
</dbReference>
<dbReference type="GO" id="GO:0000184">
    <property type="term" value="P:nuclear-transcribed mRNA catabolic process, nonsense-mediated decay"/>
    <property type="evidence" value="ECO:0007669"/>
    <property type="project" value="UniProtKB-KW"/>
</dbReference>
<feature type="domain" description="FAT" evidence="9">
    <location>
        <begin position="991"/>
        <end position="1445"/>
    </location>
</feature>
<dbReference type="InterPro" id="IPR050517">
    <property type="entry name" value="DDR_Repair_Kinase"/>
</dbReference>
<evidence type="ECO:0000256" key="1">
    <source>
        <dbReference type="ARBA" id="ARBA00012513"/>
    </source>
</evidence>
<dbReference type="Pfam" id="PF02259">
    <property type="entry name" value="FAT"/>
    <property type="match status" value="1"/>
</dbReference>
<name>A0A024UD94_9STRA</name>
<dbReference type="InterPro" id="IPR031559">
    <property type="entry name" value="SMG1"/>
</dbReference>
<sequence>MGDHPQHLDHPSLLLRLFHQSQSPNPKASKKAQEDLFQHLQTTSLPVECFDTLLPHFLAFLGKDAAASKWLVHLFASNLLRTADVINMVIHEQKLLLSILPETIAEWWRLVDEQTSSPQSNLRDGVFVPNAVLQHEKHALQSSQFFALGRIVDTIALLVRLTDDVDVVVFIASTLQVILKVAKKGAIQNVFVRVADIFITWIYRQDTPTAQRDVLVRTLFDMRELWADNTVFSRQLISTFTAEVDAFCAVDAALSTSDLHRLNMVVMCFMGVVHGLRSLVVAPDNVLRRVVYALSSLGDRYLLSIDTLSTCAHALVVIHSHDAALFSPLTVGCVDFLLVHVATLFHRHLATASDVSLILDRVLVLLEGSNVQFSLPVVNLLNRNLPLHLPWPCGVTHKFSAAPSSIPPHTFVSLLCTTSQSNVVAKLTRVALQCVRHGGVPALQVFSMQAVSAPSSSPEVALFCLMAFCLALASPMAPLAPGDIACLAGQYGRLVHVMPKWSDSPLFLHGVKAIHCLMHFVMRLRIHAFSIKPTDSAALATMLMSHLITMPHSALLFQVLNDLITHAQLFQLALPLPAPVGFQSLAAHPLASVRRCYLNVLPSIEPHPAHLPAAVERLFDSDPDLATTALHTVGKLALASLGDATPSSLRTKLPRWHVPSSIQIHGTFGPAQFEALLQWLETGESYADCLAMLRLQHHSTPLLALKSSVCDAAKWCVWNRLRTHWGNAGQTFAALEKLLWKPVVHQPRLVLELLHALEMTIFHVQLETPTTPLDESDDPHRHQQRDKAIAFFKTNRKVCDEWFFRIRPSLIRLCDSAGASVVCRHHALSLVTSMHGRKTGSSEWDSAMFALCSASCDLQDTPGLQGYIQYAARIDQTKPWMEPLLLEAQMQYEAATAGYDKIVSPLVQLARQHGVRLDYSEHRGAVVEAVVSFLSSLSMGAASFKGVVLRCAQCFAILQDWASCRLWMEQAMEVAAFLHKIQQYSTDNLDIANALRSLVSTWDAEVAIIQATDPSLVQGLPKALPPLQEWSVLTVVDDANARNLQHLDDVQAHVSWLQQRLRVLTMDIRAVAPRKGENMSRQLQRTLMQLQCFLQLGIPSTLSLNPTAHDLGVWHPLASRVPTEAVFQVNVQIVRLARKQRNFKLATSKLANLAALLSPKGTGCVEALTVGYERALLQHATNHHAEAIETLCHVHSTFAESAKSSCRERRMQVKTLMKLGAWSDDTHRRQDYLHLATTVDPTSFQAWLEWSNFWYQVSRTQLDAVAHNSHQFTMSIEDKHEFTAIVDMYSDVLQPLAPTLLGALQNFESFECPPDVKGPALESLNVLYQKARDRVLAGYNTAVKGYVTYLQCASPASLKSHGVVVTLRLLNVLVKQGSEPSLQVALDMAITDSPLQPWERIVPQLLSRLAHPDPNALRRVEAILLRLASENPHLIVYPAVVESTNLTEALSTDLVGQVRQLIAEFRRISLLWDETWLSLLTKLTTDVARRSHTLEKEAARVEKNAFLSDADKLSLAHRKFVAMMKPVLLAVATLAKETCQSTPTTPHEHWFDLHFGNAIASALANLEQCLEGDDPALPFSHCHSKRSKASVLANPLVHHLWSPFSDILKRLHGAILRRQSLQMASISPVLASWESSLVHMPGLPALVIQGISPQVQILSTKTKPKCLEVVGSDGHSYRYLLKSREDLHLDERIMQLLSTVNVCLSSDKEAKHYDLTARHYNVIPLGTDVGLIQMVRNVTPLFQIYTGATTLPTTSAVSADHPPNTVVASPTAPFYEKLKAHGITNITPAGRPHWPLAVLRQVFADLVSEHPKANVLVQEMMRQSRSVQEFSAKSTRFCTTVAVMSVVGYIIGLGDRHLDNMLLCHSGDLVHIDYNVCFDKGKKLKVPEIVPFRLTSIVHGALGLTGTDGRFRHSMETTLRVIRTPNAKETVLTLLEAFVYDPLVDWKEGPPPKKLWRMDMNVQLSLFSSRAQERRSEADAALAHILQTWHVVDQLTTTLRTAVSNVMDLVHQLVDVQAKQKALQQQLTELESSENQDDDMKKVDEALERLYVDALEAMDRFGAECQSREDGVRQWLGLGDMGLVGKWRKSSRALTFTDVHKAVNLTDGSVEENCRLLDKGTDALKEFLTSKATRSLEPSLSWFQRERRQLYGSLRGPTVYKEWLSWISQAKSGNGVNDIHETVKAAQDDLLPHRLGMYALPLQRPVQATPSIPHRLDATDVDNQLKALTQSLTEVKTTWKLSNSQIQKVLKVAIADYWHRHSTDTVDLEDFTLRLSSVQWLSELGRTTKGITFRHLPLEKWLFLPDNPPLNSPTLTSLHNLTVAIRSALDHVALYMPAMPYGASARELFEKFRKSLCHANAMPGWSDFLASFEWVDSPVMPSLDLNLDIPTSRPNNILDLAGVWSLLRLLNVVCAIEISLTVDGNAHAIQYHWLDTLASVAWMVIQDRQPHQAAAYLSNQAATVLALASHALNSFCHTTICVQEWKFKPAADDQITQDVVLDELQHAMPIGIPTDLDIMSRVASSLDLDDLVRAMATCATTSRSQATCDRHNAFIEDVASWTAQHDVLSTWLNVQPKKDDDGVARSQLLSLIPPTDNLHRHEQAIESLLEPTTTALLAAAAPHDHSSIRELASHALNIKHDTQSLFVACRWIEYVESTFRDSQSDTCRAVDAEGLRVVAAFLQAQVAWKAHTTRQHERHCLLQAQSQQRDAMQNDLEYATLLVERFRTLLTGRLDSLPDVSSHVMALKRAVPDLLHHVKTMSVIWDSERLVKILAKSIKRTNVDELRDLQNVMSTYEATSANLEDNYNAVVQAFRRFVQECPDLDCSSSTTMASVIRGKIGWDSGNNHSAAAVGPTAGDKAVGALTAVARLNSALDASTGLGEIRQAMEAVVRLFFEIADQATLLSSHERSNTNADDSSDSSSSSDDEDDSDSNDEPSGGIPAPLKLKQVQERNVFGLQVLRRVKDKLDGEASHYTVEEHVQWLIQEATSVDNLCQMYEGWMPWI</sequence>
<evidence type="ECO:0000256" key="4">
    <source>
        <dbReference type="ARBA" id="ARBA00022777"/>
    </source>
</evidence>
<evidence type="ECO:0000256" key="7">
    <source>
        <dbReference type="SAM" id="MobiDB-lite"/>
    </source>
</evidence>
<dbReference type="InterPro" id="IPR000403">
    <property type="entry name" value="PI3/4_kinase_cat_dom"/>
</dbReference>
<evidence type="ECO:0000256" key="3">
    <source>
        <dbReference type="ARBA" id="ARBA00022741"/>
    </source>
</evidence>
<dbReference type="PROSITE" id="PS51189">
    <property type="entry name" value="FAT"/>
    <property type="match status" value="1"/>
</dbReference>
<dbReference type="InterPro" id="IPR003152">
    <property type="entry name" value="FATC_dom"/>
</dbReference>
<keyword evidence="3" id="KW-0547">Nucleotide-binding</keyword>
<evidence type="ECO:0000256" key="6">
    <source>
        <dbReference type="ARBA" id="ARBA00023161"/>
    </source>
</evidence>
<keyword evidence="5" id="KW-0067">ATP-binding</keyword>
<keyword evidence="6" id="KW-0866">Nonsense-mediated mRNA decay</keyword>
<organism evidence="11">
    <name type="scientific">Aphanomyces invadans</name>
    <dbReference type="NCBI Taxonomy" id="157072"/>
    <lineage>
        <taxon>Eukaryota</taxon>
        <taxon>Sar</taxon>
        <taxon>Stramenopiles</taxon>
        <taxon>Oomycota</taxon>
        <taxon>Saprolegniomycetes</taxon>
        <taxon>Saprolegniales</taxon>
        <taxon>Verrucalvaceae</taxon>
        <taxon>Aphanomyces</taxon>
    </lineage>
</organism>
<dbReference type="OrthoDB" id="381190at2759"/>
<dbReference type="PANTHER" id="PTHR11139:SF71">
    <property type="entry name" value="SERINE_THREONINE-PROTEIN KINASE SMG1"/>
    <property type="match status" value="1"/>
</dbReference>
<dbReference type="GO" id="GO:0005524">
    <property type="term" value="F:ATP binding"/>
    <property type="evidence" value="ECO:0007669"/>
    <property type="project" value="UniProtKB-KW"/>
</dbReference>
<gene>
    <name evidence="11" type="ORF">H310_04573</name>
</gene>
<keyword evidence="4" id="KW-0418">Kinase</keyword>
<dbReference type="SUPFAM" id="SSF48371">
    <property type="entry name" value="ARM repeat"/>
    <property type="match status" value="1"/>
</dbReference>
<feature type="domain" description="FATC" evidence="10">
    <location>
        <begin position="2973"/>
        <end position="3005"/>
    </location>
</feature>
<dbReference type="PROSITE" id="PS00916">
    <property type="entry name" value="PI3_4_KINASE_2"/>
    <property type="match status" value="1"/>
</dbReference>
<evidence type="ECO:0000259" key="9">
    <source>
        <dbReference type="PROSITE" id="PS51189"/>
    </source>
</evidence>
<dbReference type="GO" id="GO:0005634">
    <property type="term" value="C:nucleus"/>
    <property type="evidence" value="ECO:0007669"/>
    <property type="project" value="TreeGrafter"/>
</dbReference>
<dbReference type="InterPro" id="IPR014009">
    <property type="entry name" value="PIK_FAT"/>
</dbReference>
<dbReference type="STRING" id="157072.A0A024UD94"/>
<dbReference type="SMART" id="SM01343">
    <property type="entry name" value="FATC"/>
    <property type="match status" value="1"/>
</dbReference>
<dbReference type="VEuPathDB" id="FungiDB:H310_04573"/>
<feature type="region of interest" description="Disordered" evidence="7">
    <location>
        <begin position="2907"/>
        <end position="2946"/>
    </location>
</feature>
<dbReference type="EC" id="2.7.11.1" evidence="1"/>
<evidence type="ECO:0000256" key="2">
    <source>
        <dbReference type="ARBA" id="ARBA00022679"/>
    </source>
</evidence>
<evidence type="ECO:0000313" key="11">
    <source>
        <dbReference type="EMBL" id="ETW04239.1"/>
    </source>
</evidence>
<evidence type="ECO:0000259" key="8">
    <source>
        <dbReference type="PROSITE" id="PS50290"/>
    </source>
</evidence>
<dbReference type="SMART" id="SM00146">
    <property type="entry name" value="PI3Kc"/>
    <property type="match status" value="1"/>
</dbReference>
<dbReference type="Pfam" id="PF00454">
    <property type="entry name" value="PI3_PI4_kinase"/>
    <property type="match status" value="1"/>
</dbReference>
<dbReference type="InterPro" id="IPR011009">
    <property type="entry name" value="Kinase-like_dom_sf"/>
</dbReference>
<dbReference type="InterPro" id="IPR016024">
    <property type="entry name" value="ARM-type_fold"/>
</dbReference>
<evidence type="ECO:0000256" key="5">
    <source>
        <dbReference type="ARBA" id="ARBA00022840"/>
    </source>
</evidence>
<accession>A0A024UD94</accession>
<dbReference type="Gene3D" id="3.30.1010.10">
    <property type="entry name" value="Phosphatidylinositol 3-kinase Catalytic Subunit, Chain A, domain 4"/>
    <property type="match status" value="1"/>
</dbReference>
<dbReference type="SUPFAM" id="SSF56112">
    <property type="entry name" value="Protein kinase-like (PK-like)"/>
    <property type="match status" value="1"/>
</dbReference>
<dbReference type="EMBL" id="KI913958">
    <property type="protein sequence ID" value="ETW04239.1"/>
    <property type="molecule type" value="Genomic_DNA"/>
</dbReference>
<dbReference type="eggNOG" id="KOG0891">
    <property type="taxonomic scope" value="Eukaryota"/>
</dbReference>
<dbReference type="Pfam" id="PF15785">
    <property type="entry name" value="SMG1"/>
    <property type="match status" value="1"/>
</dbReference>
<dbReference type="InterPro" id="IPR018936">
    <property type="entry name" value="PI3/4_kinase_CS"/>
</dbReference>
<dbReference type="RefSeq" id="XP_008867195.1">
    <property type="nucleotide sequence ID" value="XM_008868973.1"/>
</dbReference>
<proteinExistence type="predicted"/>
<dbReference type="PROSITE" id="PS50290">
    <property type="entry name" value="PI3_4_KINASE_3"/>
    <property type="match status" value="1"/>
</dbReference>
<dbReference type="Gene3D" id="1.10.1070.11">
    <property type="entry name" value="Phosphatidylinositol 3-/4-kinase, catalytic domain"/>
    <property type="match status" value="1"/>
</dbReference>
<reference evidence="11" key="1">
    <citation type="submission" date="2013-12" db="EMBL/GenBank/DDBJ databases">
        <title>The Genome Sequence of Aphanomyces invadans NJM9701.</title>
        <authorList>
            <consortium name="The Broad Institute Genomics Platform"/>
            <person name="Russ C."/>
            <person name="Tyler B."/>
            <person name="van West P."/>
            <person name="Dieguez-Uribeondo J."/>
            <person name="Young S.K."/>
            <person name="Zeng Q."/>
            <person name="Gargeya S."/>
            <person name="Fitzgerald M."/>
            <person name="Abouelleil A."/>
            <person name="Alvarado L."/>
            <person name="Chapman S.B."/>
            <person name="Gainer-Dewar J."/>
            <person name="Goldberg J."/>
            <person name="Griggs A."/>
            <person name="Gujja S."/>
            <person name="Hansen M."/>
            <person name="Howarth C."/>
            <person name="Imamovic A."/>
            <person name="Ireland A."/>
            <person name="Larimer J."/>
            <person name="McCowan C."/>
            <person name="Murphy C."/>
            <person name="Pearson M."/>
            <person name="Poon T.W."/>
            <person name="Priest M."/>
            <person name="Roberts A."/>
            <person name="Saif S."/>
            <person name="Shea T."/>
            <person name="Sykes S."/>
            <person name="Wortman J."/>
            <person name="Nusbaum C."/>
            <person name="Birren B."/>
        </authorList>
    </citation>
    <scope>NUCLEOTIDE SEQUENCE [LARGE SCALE GENOMIC DNA]</scope>
    <source>
        <strain evidence="11">NJM9701</strain>
    </source>
</reference>
<dbReference type="GeneID" id="20081623"/>
<dbReference type="GO" id="GO:0004674">
    <property type="term" value="F:protein serine/threonine kinase activity"/>
    <property type="evidence" value="ECO:0007669"/>
    <property type="project" value="UniProtKB-EC"/>
</dbReference>
<dbReference type="InterPro" id="IPR003151">
    <property type="entry name" value="PIK-rel_kinase_FAT"/>
</dbReference>
<evidence type="ECO:0000259" key="10">
    <source>
        <dbReference type="PROSITE" id="PS51190"/>
    </source>
</evidence>